<dbReference type="PANTHER" id="PTHR21574:SF0">
    <property type="entry name" value="CENTROSOMAL PROTEIN OF 120 KDA"/>
    <property type="match status" value="1"/>
</dbReference>
<organism evidence="4 5">
    <name type="scientific">[Myrmecia] bisecta</name>
    <dbReference type="NCBI Taxonomy" id="41462"/>
    <lineage>
        <taxon>Eukaryota</taxon>
        <taxon>Viridiplantae</taxon>
        <taxon>Chlorophyta</taxon>
        <taxon>core chlorophytes</taxon>
        <taxon>Trebouxiophyceae</taxon>
        <taxon>Trebouxiales</taxon>
        <taxon>Trebouxiaceae</taxon>
        <taxon>Myrmecia</taxon>
    </lineage>
</organism>
<feature type="region of interest" description="Disordered" evidence="2">
    <location>
        <begin position="426"/>
        <end position="470"/>
    </location>
</feature>
<evidence type="ECO:0000256" key="2">
    <source>
        <dbReference type="SAM" id="MobiDB-lite"/>
    </source>
</evidence>
<dbReference type="PANTHER" id="PTHR21574">
    <property type="entry name" value="CENTROSOMAL PROTEIN OF 120 KDA"/>
    <property type="match status" value="1"/>
</dbReference>
<dbReference type="EMBL" id="JALJOR010000001">
    <property type="protein sequence ID" value="KAK9829775.1"/>
    <property type="molecule type" value="Genomic_DNA"/>
</dbReference>
<dbReference type="AlphaFoldDB" id="A0AAW1R8B1"/>
<gene>
    <name evidence="4" type="ORF">WJX72_007833</name>
</gene>
<feature type="coiled-coil region" evidence="1">
    <location>
        <begin position="184"/>
        <end position="289"/>
    </location>
</feature>
<comment type="caution">
    <text evidence="4">The sequence shown here is derived from an EMBL/GenBank/DDBJ whole genome shotgun (WGS) entry which is preliminary data.</text>
</comment>
<keyword evidence="5" id="KW-1185">Reference proteome</keyword>
<name>A0AAW1R8B1_9CHLO</name>
<dbReference type="PROSITE" id="PS51286">
    <property type="entry name" value="RAP"/>
    <property type="match status" value="1"/>
</dbReference>
<dbReference type="GO" id="GO:0005815">
    <property type="term" value="C:microtubule organizing center"/>
    <property type="evidence" value="ECO:0007669"/>
    <property type="project" value="TreeGrafter"/>
</dbReference>
<dbReference type="InterPro" id="IPR013584">
    <property type="entry name" value="RAP"/>
</dbReference>
<dbReference type="InterPro" id="IPR039893">
    <property type="entry name" value="CEP120-like"/>
</dbReference>
<feature type="domain" description="RAP" evidence="3">
    <location>
        <begin position="1021"/>
        <end position="1081"/>
    </location>
</feature>
<dbReference type="SMART" id="SM00952">
    <property type="entry name" value="RAP"/>
    <property type="match status" value="1"/>
</dbReference>
<proteinExistence type="predicted"/>
<protein>
    <recommendedName>
        <fullName evidence="3">RAP domain-containing protein</fullName>
    </recommendedName>
</protein>
<evidence type="ECO:0000313" key="5">
    <source>
        <dbReference type="Proteomes" id="UP001489004"/>
    </source>
</evidence>
<dbReference type="Pfam" id="PF08373">
    <property type="entry name" value="RAP"/>
    <property type="match status" value="1"/>
</dbReference>
<accession>A0AAW1R8B1</accession>
<dbReference type="Proteomes" id="UP001489004">
    <property type="component" value="Unassembled WGS sequence"/>
</dbReference>
<evidence type="ECO:0000313" key="4">
    <source>
        <dbReference type="EMBL" id="KAK9829775.1"/>
    </source>
</evidence>
<evidence type="ECO:0000259" key="3">
    <source>
        <dbReference type="PROSITE" id="PS51286"/>
    </source>
</evidence>
<evidence type="ECO:0000256" key="1">
    <source>
        <dbReference type="SAM" id="Coils"/>
    </source>
</evidence>
<sequence length="1103" mass="121557">MAPLKTHPPIDITRGSEGALPSGYATVEFTAGLMSLATMLARGPRLMAEVWHKERFKADTLMGVASIPLAPLLQESWVDGSAPVFAIMATAKGDEVLEEKVQVGALRMTPEYQAAWELEVWKRSEEMRWRAELRERELERMAGLENEWRRREAQRDSELAGLRAEYAALEAKTRMVLAAAEEREAKLVAAEESLARRRKDLEREHGQRLTEAQAAAAAEARTAALEAEYQQFKDRQRSTPEAELARQLAASQEALQKAEERAERANKAKNGYKEQLVKLAQELGTLQRLRAAESAALLSRQQHSRAPHPRIRVHPAGAAIAQNPAPQFLPPKERDEESSNLPSLHVRALDWLQGGAGVGSASTCHHQADALSAWGQLQRRGSSAQACTAAAALCEQAAAVSVETQLPPASPQKPLLWPVLPVQPEAKRPDTVPAAAQHQRSTRAMPRQRQPAFAEHARRASANQGSVHHPQPAVNRALNQTIVQAHADSMESGSLDPLIRAAQHMTSGDVACNYVNITTAMHRIARYLSERPGRDPQAVAQFEALLEMAQQPQHLSAFQARELANVMWAVGEVKPRGGSKAVLRMLEKVEDIVSDCLPHHLTNIVATLARMRMHSPTHLLGPLLAAVQAQLADFTPRHLSNTLWALATLDADVPPELMVAMAQHVIKTSDDYAPQQLTLVVSAFAKLQPQLLRGELLSVVMSQMQHMAGKYDAQGIANSIWALAKAQAPMLSPQFMEAISLATLPLLPQFKPQELANLAWGWAKLRKGAGIRYFDTHLFEGIAQQAVAKQAAMDEQAAANLIWAYATMAYRDEALLQLVTSHMEDRIEEYTLQGVSNVAWACGVLGYTPSDSFLQCLQQRATAEFSASTQASMPSTPSAARWPSGRRARAALSVQAATNMVWAMTVFGALSWQFLEQVGAYLLSNVSKLPSSSLMQLMQAELLLRHTGRPVHGLPPAILQKAQAGWKDRGCLVEISRPGMMHLQVADVVQDLFGPDQIKLEYRDETGVTLIDIAVTEPYRIAFEVDGPSHFSSNLPYHRLGKTIMRDRLYASVGWSVISVPWFEWVLTQENPRLRREYIVKKLLQAPDVMLPPFPAADIAAAM</sequence>
<keyword evidence="1" id="KW-0175">Coiled coil</keyword>
<reference evidence="4 5" key="1">
    <citation type="journal article" date="2024" name="Nat. Commun.">
        <title>Phylogenomics reveals the evolutionary origins of lichenization in chlorophyte algae.</title>
        <authorList>
            <person name="Puginier C."/>
            <person name="Libourel C."/>
            <person name="Otte J."/>
            <person name="Skaloud P."/>
            <person name="Haon M."/>
            <person name="Grisel S."/>
            <person name="Petersen M."/>
            <person name="Berrin J.G."/>
            <person name="Delaux P.M."/>
            <person name="Dal Grande F."/>
            <person name="Keller J."/>
        </authorList>
    </citation>
    <scope>NUCLEOTIDE SEQUENCE [LARGE SCALE GENOMIC DNA]</scope>
    <source>
        <strain evidence="4 5">SAG 2043</strain>
    </source>
</reference>
<dbReference type="GO" id="GO:0010564">
    <property type="term" value="P:regulation of cell cycle process"/>
    <property type="evidence" value="ECO:0007669"/>
    <property type="project" value="TreeGrafter"/>
</dbReference>